<feature type="region of interest" description="Disordered" evidence="1">
    <location>
        <begin position="86"/>
        <end position="140"/>
    </location>
</feature>
<sequence length="253" mass="28289">MASPVPPLSTVRSSSQSRGIQKSPKPSRRDKVRQGKLIRCWTDEEESFLFQSRTQGQKLSYKNIAHRLDKSELACRLHYHHMTVGRKGHGHRAEDFDDDNLSENSDGSSLSRVPSAGETSAYNGFDDAPERKDQFSGNSLNQYKLPNFQTFLQHTFHHQRSTSMPKPLPVSETQGDSRELHLQHGDRPTRTMSGTWLKDHTGPDARPQLGAPYYTGALHTSQPPAMTPPGPLTHITKTPASGRPHPSPYGRGY</sequence>
<dbReference type="AlphaFoldDB" id="A0A0D2E6L4"/>
<dbReference type="HOGENOM" id="CLU_092891_0_0_1"/>
<name>A0A0D2E6L4_9EURO</name>
<dbReference type="CDD" id="cd00167">
    <property type="entry name" value="SANT"/>
    <property type="match status" value="1"/>
</dbReference>
<feature type="region of interest" description="Disordered" evidence="1">
    <location>
        <begin position="156"/>
        <end position="253"/>
    </location>
</feature>
<dbReference type="EMBL" id="KN846957">
    <property type="protein sequence ID" value="KIW69952.1"/>
    <property type="molecule type" value="Genomic_DNA"/>
</dbReference>
<feature type="compositionally biased region" description="Polar residues" evidence="1">
    <location>
        <begin position="102"/>
        <end position="122"/>
    </location>
</feature>
<evidence type="ECO:0000313" key="3">
    <source>
        <dbReference type="Proteomes" id="UP000054266"/>
    </source>
</evidence>
<organism evidence="2 3">
    <name type="scientific">Phialophora macrospora</name>
    <dbReference type="NCBI Taxonomy" id="1851006"/>
    <lineage>
        <taxon>Eukaryota</taxon>
        <taxon>Fungi</taxon>
        <taxon>Dikarya</taxon>
        <taxon>Ascomycota</taxon>
        <taxon>Pezizomycotina</taxon>
        <taxon>Eurotiomycetes</taxon>
        <taxon>Chaetothyriomycetidae</taxon>
        <taxon>Chaetothyriales</taxon>
        <taxon>Herpotrichiellaceae</taxon>
        <taxon>Phialophora</taxon>
    </lineage>
</organism>
<gene>
    <name evidence="2" type="ORF">PV04_02264</name>
</gene>
<dbReference type="InterPro" id="IPR001005">
    <property type="entry name" value="SANT/Myb"/>
</dbReference>
<evidence type="ECO:0000256" key="1">
    <source>
        <dbReference type="SAM" id="MobiDB-lite"/>
    </source>
</evidence>
<reference evidence="2 3" key="1">
    <citation type="submission" date="2015-01" db="EMBL/GenBank/DDBJ databases">
        <title>The Genome Sequence of Capronia semiimmersa CBS27337.</title>
        <authorList>
            <consortium name="The Broad Institute Genomics Platform"/>
            <person name="Cuomo C."/>
            <person name="de Hoog S."/>
            <person name="Gorbushina A."/>
            <person name="Stielow B."/>
            <person name="Teixiera M."/>
            <person name="Abouelleil A."/>
            <person name="Chapman S.B."/>
            <person name="Priest M."/>
            <person name="Young S.K."/>
            <person name="Wortman J."/>
            <person name="Nusbaum C."/>
            <person name="Birren B."/>
        </authorList>
    </citation>
    <scope>NUCLEOTIDE SEQUENCE [LARGE SCALE GENOMIC DNA]</scope>
    <source>
        <strain evidence="2 3">CBS 27337</strain>
    </source>
</reference>
<evidence type="ECO:0008006" key="4">
    <source>
        <dbReference type="Google" id="ProtNLM"/>
    </source>
</evidence>
<feature type="region of interest" description="Disordered" evidence="1">
    <location>
        <begin position="1"/>
        <end position="35"/>
    </location>
</feature>
<protein>
    <recommendedName>
        <fullName evidence="4">Myb-like domain-containing protein</fullName>
    </recommendedName>
</protein>
<feature type="compositionally biased region" description="Polar residues" evidence="1">
    <location>
        <begin position="10"/>
        <end position="20"/>
    </location>
</feature>
<dbReference type="Proteomes" id="UP000054266">
    <property type="component" value="Unassembled WGS sequence"/>
</dbReference>
<evidence type="ECO:0000313" key="2">
    <source>
        <dbReference type="EMBL" id="KIW69952.1"/>
    </source>
</evidence>
<keyword evidence="3" id="KW-1185">Reference proteome</keyword>
<accession>A0A0D2E6L4</accession>
<proteinExistence type="predicted"/>
<feature type="compositionally biased region" description="Basic and acidic residues" evidence="1">
    <location>
        <begin position="175"/>
        <end position="189"/>
    </location>
</feature>